<gene>
    <name evidence="6" type="ORF">MAR_026581</name>
</gene>
<evidence type="ECO:0000259" key="5">
    <source>
        <dbReference type="Pfam" id="PF00160"/>
    </source>
</evidence>
<evidence type="ECO:0000256" key="2">
    <source>
        <dbReference type="ARBA" id="ARBA00023110"/>
    </source>
</evidence>
<keyword evidence="3" id="KW-0413">Isomerase</keyword>
<dbReference type="EMBL" id="CP111019">
    <property type="protein sequence ID" value="WAR12401.1"/>
    <property type="molecule type" value="Genomic_DNA"/>
</dbReference>
<keyword evidence="4" id="KW-0732">Signal</keyword>
<dbReference type="Pfam" id="PF00160">
    <property type="entry name" value="Pro_isomerase"/>
    <property type="match status" value="3"/>
</dbReference>
<keyword evidence="2" id="KW-0697">Rotamase</keyword>
<feature type="signal peptide" evidence="4">
    <location>
        <begin position="1"/>
        <end position="18"/>
    </location>
</feature>
<dbReference type="PANTHER" id="PTHR11071:SF561">
    <property type="entry name" value="PEPTIDYL-PROLYL CIS-TRANS ISOMERASE D-RELATED"/>
    <property type="match status" value="1"/>
</dbReference>
<evidence type="ECO:0000256" key="3">
    <source>
        <dbReference type="ARBA" id="ARBA00023235"/>
    </source>
</evidence>
<reference evidence="6" key="1">
    <citation type="submission" date="2022-11" db="EMBL/GenBank/DDBJ databases">
        <title>Centuries of genome instability and evolution in soft-shell clam transmissible cancer (bioRxiv).</title>
        <authorList>
            <person name="Hart S.F.M."/>
            <person name="Yonemitsu M.A."/>
            <person name="Giersch R.M."/>
            <person name="Beal B.F."/>
            <person name="Arriagada G."/>
            <person name="Davis B.W."/>
            <person name="Ostrander E.A."/>
            <person name="Goff S.P."/>
            <person name="Metzger M.J."/>
        </authorList>
    </citation>
    <scope>NUCLEOTIDE SEQUENCE</scope>
    <source>
        <strain evidence="6">MELC-2E11</strain>
        <tissue evidence="6">Siphon/mantle</tissue>
    </source>
</reference>
<protein>
    <recommendedName>
        <fullName evidence="1">peptidylprolyl isomerase</fullName>
        <ecNumber evidence="1">5.2.1.8</ecNumber>
    </recommendedName>
</protein>
<dbReference type="EC" id="5.2.1.8" evidence="1"/>
<organism evidence="6 7">
    <name type="scientific">Mya arenaria</name>
    <name type="common">Soft-shell clam</name>
    <dbReference type="NCBI Taxonomy" id="6604"/>
    <lineage>
        <taxon>Eukaryota</taxon>
        <taxon>Metazoa</taxon>
        <taxon>Spiralia</taxon>
        <taxon>Lophotrochozoa</taxon>
        <taxon>Mollusca</taxon>
        <taxon>Bivalvia</taxon>
        <taxon>Autobranchia</taxon>
        <taxon>Heteroconchia</taxon>
        <taxon>Euheterodonta</taxon>
        <taxon>Imparidentia</taxon>
        <taxon>Neoheterodontei</taxon>
        <taxon>Myida</taxon>
        <taxon>Myoidea</taxon>
        <taxon>Myidae</taxon>
        <taxon>Mya</taxon>
    </lineage>
</organism>
<feature type="domain" description="PPIase cyclophilin-type" evidence="5">
    <location>
        <begin position="215"/>
        <end position="370"/>
    </location>
</feature>
<evidence type="ECO:0000256" key="4">
    <source>
        <dbReference type="SAM" id="SignalP"/>
    </source>
</evidence>
<proteinExistence type="predicted"/>
<evidence type="ECO:0000256" key="1">
    <source>
        <dbReference type="ARBA" id="ARBA00013194"/>
    </source>
</evidence>
<dbReference type="InterPro" id="IPR029000">
    <property type="entry name" value="Cyclophilin-like_dom_sf"/>
</dbReference>
<dbReference type="Proteomes" id="UP001164746">
    <property type="component" value="Chromosome 8"/>
</dbReference>
<evidence type="ECO:0000313" key="6">
    <source>
        <dbReference type="EMBL" id="WAR12401.1"/>
    </source>
</evidence>
<dbReference type="PANTHER" id="PTHR11071">
    <property type="entry name" value="PEPTIDYL-PROLYL CIS-TRANS ISOMERASE"/>
    <property type="match status" value="1"/>
</dbReference>
<accession>A0ABY7EZ25</accession>
<dbReference type="InterPro" id="IPR020892">
    <property type="entry name" value="Cyclophilin-type_PPIase_CS"/>
</dbReference>
<feature type="domain" description="PPIase cyclophilin-type" evidence="5">
    <location>
        <begin position="27"/>
        <end position="75"/>
    </location>
</feature>
<evidence type="ECO:0000313" key="7">
    <source>
        <dbReference type="Proteomes" id="UP001164746"/>
    </source>
</evidence>
<dbReference type="PRINTS" id="PR00153">
    <property type="entry name" value="CSAPPISMRASE"/>
</dbReference>
<sequence length="391" mass="42610">MFSPLVIAVLVFFQAVESVKVTEFVYFDVKHGSKDLGRIEIGLFGDVAPLTVANFKQLATHELGFGYKGSIFHRVEILPIEMALVLKHDGAGILSMANAGPDTNGSQFFITTVPTPWLDGHHVVFGKVISGMDVVHKIEKVDHTVLDKPTVDVVIQDSGVLTKDAYDMALEKLGKMELIQTSVYFGSMVLMIQSLYVINLTEAKDTLVTDVVSFDIKIDGVDTGTIDIGLFRKTAPRTVDNFVKLAEGNTKDGLGYTGSPFHRIIDDFVVQGGDVVFHNGTGETSIYGGRFADEAFTLNHYGAGWVSMANAGPDTNTCQFFITAKAANWLDGKHVVFGKVVRGMWVLKQILAVDTDKATDRPLVDVIIAKSSAKKVDEPFTVAKVSADWLT</sequence>
<dbReference type="PROSITE" id="PS00170">
    <property type="entry name" value="CSA_PPIASE_1"/>
    <property type="match status" value="1"/>
</dbReference>
<keyword evidence="7" id="KW-1185">Reference proteome</keyword>
<name>A0ABY7EZ25_MYAAR</name>
<dbReference type="SUPFAM" id="SSF50891">
    <property type="entry name" value="Cyclophilin-like"/>
    <property type="match status" value="2"/>
</dbReference>
<feature type="chain" id="PRO_5046487154" description="peptidylprolyl isomerase" evidence="4">
    <location>
        <begin position="19"/>
        <end position="391"/>
    </location>
</feature>
<feature type="domain" description="PPIase cyclophilin-type" evidence="5">
    <location>
        <begin position="81"/>
        <end position="159"/>
    </location>
</feature>
<dbReference type="Gene3D" id="2.40.100.10">
    <property type="entry name" value="Cyclophilin-like"/>
    <property type="match status" value="3"/>
</dbReference>
<dbReference type="InterPro" id="IPR002130">
    <property type="entry name" value="Cyclophilin-type_PPIase_dom"/>
</dbReference>